<dbReference type="InterPro" id="IPR046083">
    <property type="entry name" value="DUF6101"/>
</dbReference>
<sequence>MGRQTGAGALTRAGTGSADRLDPFALPVRFAAPDAAADGGERRVTLESGRVLVDRMVRSMTMRIAVPLVQFSGVAIRLAPGETSETDRVEVVLAHRDRALDVPLATEPMDGDGLAEWRSWGRSLNLPLLIEELDGLRRTPTETLGAIGVGRPRARRRYALLKGRRTRFQAKRRTGKLSAATPVHRGEREIIARD</sequence>
<dbReference type="Pfam" id="PF19596">
    <property type="entry name" value="DUF6101"/>
    <property type="match status" value="1"/>
</dbReference>
<protein>
    <submittedName>
        <fullName evidence="1">Uncharacterized protein</fullName>
    </submittedName>
</protein>
<dbReference type="EMBL" id="SIUB01000001">
    <property type="protein sequence ID" value="TBN55010.1"/>
    <property type="molecule type" value="Genomic_DNA"/>
</dbReference>
<organism evidence="1 2">
    <name type="scientific">Hansschlegelia quercus</name>
    <dbReference type="NCBI Taxonomy" id="2528245"/>
    <lineage>
        <taxon>Bacteria</taxon>
        <taxon>Pseudomonadati</taxon>
        <taxon>Pseudomonadota</taxon>
        <taxon>Alphaproteobacteria</taxon>
        <taxon>Hyphomicrobiales</taxon>
        <taxon>Methylopilaceae</taxon>
        <taxon>Hansschlegelia</taxon>
    </lineage>
</organism>
<reference evidence="1 2" key="1">
    <citation type="submission" date="2019-02" db="EMBL/GenBank/DDBJ databases">
        <title>Hansschlegelia quercus sp. nov., a novel methylotrophic bacterium from buds of oak (Quercus robur L.).</title>
        <authorList>
            <person name="Agafonova N.V."/>
            <person name="Kaparullina E.N."/>
            <person name="Grouzdev D.S."/>
            <person name="Doronina N.V."/>
        </authorList>
    </citation>
    <scope>NUCLEOTIDE SEQUENCE [LARGE SCALE GENOMIC DNA]</scope>
    <source>
        <strain evidence="1 2">Dub</strain>
    </source>
</reference>
<dbReference type="RefSeq" id="WP_131001261.1">
    <property type="nucleotide sequence ID" value="NZ_JBHSZR010000002.1"/>
</dbReference>
<dbReference type="AlphaFoldDB" id="A0A4Q9GS79"/>
<gene>
    <name evidence="1" type="ORF">EYR15_02365</name>
</gene>
<dbReference type="Proteomes" id="UP000291613">
    <property type="component" value="Unassembled WGS sequence"/>
</dbReference>
<dbReference type="OrthoDB" id="8449893at2"/>
<name>A0A4Q9GS79_9HYPH</name>
<comment type="caution">
    <text evidence="1">The sequence shown here is derived from an EMBL/GenBank/DDBJ whole genome shotgun (WGS) entry which is preliminary data.</text>
</comment>
<keyword evidence="2" id="KW-1185">Reference proteome</keyword>
<evidence type="ECO:0000313" key="2">
    <source>
        <dbReference type="Proteomes" id="UP000291613"/>
    </source>
</evidence>
<evidence type="ECO:0000313" key="1">
    <source>
        <dbReference type="EMBL" id="TBN55010.1"/>
    </source>
</evidence>
<accession>A0A4Q9GS79</accession>
<proteinExistence type="predicted"/>